<comment type="subcellular location">
    <subcellularLocation>
        <location evidence="2">Cytoplasm</location>
    </subcellularLocation>
</comment>
<protein>
    <recommendedName>
        <fullName evidence="3">RING-type E3 ubiquitin transferase</fullName>
        <ecNumber evidence="3">2.3.2.27</ecNumber>
    </recommendedName>
    <alternativeName>
        <fullName evidence="12">Checkpoint forkhead associated with RING domains-containing protein 1</fullName>
    </alternativeName>
</protein>
<dbReference type="PANTHER" id="PTHR15067">
    <property type="entry name" value="E3 UBIQUITIN-PROTEIN LIGASE RNF8"/>
    <property type="match status" value="1"/>
</dbReference>
<evidence type="ECO:0000256" key="13">
    <source>
        <dbReference type="PROSITE-ProRule" id="PRU00175"/>
    </source>
</evidence>
<feature type="compositionally biased region" description="Low complexity" evidence="14">
    <location>
        <begin position="309"/>
        <end position="321"/>
    </location>
</feature>
<comment type="similarity">
    <text evidence="11">Belongs to the DMA1 family.</text>
</comment>
<evidence type="ECO:0000256" key="6">
    <source>
        <dbReference type="ARBA" id="ARBA00022723"/>
    </source>
</evidence>
<gene>
    <name evidence="17" type="ORF">NKR19_g9165</name>
</gene>
<accession>A0AA38RKS4</accession>
<dbReference type="PANTHER" id="PTHR15067:SF7">
    <property type="entry name" value="E3 UBIQUITIN-PROTEIN LIGASE DMA1-RELATED"/>
    <property type="match status" value="1"/>
</dbReference>
<feature type="compositionally biased region" description="Polar residues" evidence="14">
    <location>
        <begin position="294"/>
        <end position="303"/>
    </location>
</feature>
<dbReference type="GO" id="GO:0008270">
    <property type="term" value="F:zinc ion binding"/>
    <property type="evidence" value="ECO:0007669"/>
    <property type="project" value="UniProtKB-KW"/>
</dbReference>
<reference evidence="17" key="1">
    <citation type="submission" date="2022-07" db="EMBL/GenBank/DDBJ databases">
        <title>Fungi with potential for degradation of polypropylene.</title>
        <authorList>
            <person name="Gostincar C."/>
        </authorList>
    </citation>
    <scope>NUCLEOTIDE SEQUENCE</scope>
    <source>
        <strain evidence="17">EXF-13287</strain>
    </source>
</reference>
<dbReference type="GO" id="GO:0000151">
    <property type="term" value="C:ubiquitin ligase complex"/>
    <property type="evidence" value="ECO:0007669"/>
    <property type="project" value="TreeGrafter"/>
</dbReference>
<dbReference type="GO" id="GO:0000921">
    <property type="term" value="P:septin ring assembly"/>
    <property type="evidence" value="ECO:0007669"/>
    <property type="project" value="UniProtKB-ARBA"/>
</dbReference>
<dbReference type="GO" id="GO:0031578">
    <property type="term" value="P:mitotic spindle orientation checkpoint signaling"/>
    <property type="evidence" value="ECO:0007669"/>
    <property type="project" value="UniProtKB-ARBA"/>
</dbReference>
<evidence type="ECO:0000313" key="17">
    <source>
        <dbReference type="EMBL" id="KAJ9133124.1"/>
    </source>
</evidence>
<evidence type="ECO:0000256" key="8">
    <source>
        <dbReference type="ARBA" id="ARBA00022786"/>
    </source>
</evidence>
<proteinExistence type="inferred from homology"/>
<dbReference type="InterPro" id="IPR000253">
    <property type="entry name" value="FHA_dom"/>
</dbReference>
<evidence type="ECO:0000256" key="14">
    <source>
        <dbReference type="SAM" id="MobiDB-lite"/>
    </source>
</evidence>
<evidence type="ECO:0000256" key="1">
    <source>
        <dbReference type="ARBA" id="ARBA00000900"/>
    </source>
</evidence>
<feature type="domain" description="FHA" evidence="15">
    <location>
        <begin position="59"/>
        <end position="122"/>
    </location>
</feature>
<dbReference type="GO" id="GO:0061630">
    <property type="term" value="F:ubiquitin protein ligase activity"/>
    <property type="evidence" value="ECO:0007669"/>
    <property type="project" value="UniProtKB-EC"/>
</dbReference>
<evidence type="ECO:0000259" key="16">
    <source>
        <dbReference type="PROSITE" id="PS50089"/>
    </source>
</evidence>
<feature type="compositionally biased region" description="Polar residues" evidence="14">
    <location>
        <begin position="344"/>
        <end position="383"/>
    </location>
</feature>
<keyword evidence="18" id="KW-1185">Reference proteome</keyword>
<dbReference type="FunFam" id="3.30.40.10:FF:000426">
    <property type="entry name" value="DMA1p Ubiquitin-protein ligase (E3)"/>
    <property type="match status" value="1"/>
</dbReference>
<dbReference type="SUPFAM" id="SSF49879">
    <property type="entry name" value="SMAD/FHA domain"/>
    <property type="match status" value="1"/>
</dbReference>
<evidence type="ECO:0000256" key="11">
    <source>
        <dbReference type="ARBA" id="ARBA00061209"/>
    </source>
</evidence>
<evidence type="ECO:0000259" key="15">
    <source>
        <dbReference type="PROSITE" id="PS50006"/>
    </source>
</evidence>
<dbReference type="InterPro" id="IPR013083">
    <property type="entry name" value="Znf_RING/FYVE/PHD"/>
</dbReference>
<organism evidence="17 18">
    <name type="scientific">Coniochaeta hoffmannii</name>
    <dbReference type="NCBI Taxonomy" id="91930"/>
    <lineage>
        <taxon>Eukaryota</taxon>
        <taxon>Fungi</taxon>
        <taxon>Dikarya</taxon>
        <taxon>Ascomycota</taxon>
        <taxon>Pezizomycotina</taxon>
        <taxon>Sordariomycetes</taxon>
        <taxon>Sordariomycetidae</taxon>
        <taxon>Coniochaetales</taxon>
        <taxon>Coniochaetaceae</taxon>
        <taxon>Coniochaeta</taxon>
    </lineage>
</organism>
<keyword evidence="5" id="KW-0808">Transferase</keyword>
<dbReference type="EMBL" id="JANBVN010000208">
    <property type="protein sequence ID" value="KAJ9133124.1"/>
    <property type="molecule type" value="Genomic_DNA"/>
</dbReference>
<evidence type="ECO:0000256" key="10">
    <source>
        <dbReference type="ARBA" id="ARBA00023306"/>
    </source>
</evidence>
<dbReference type="GO" id="GO:0000132">
    <property type="term" value="P:establishment of mitotic spindle orientation"/>
    <property type="evidence" value="ECO:0007669"/>
    <property type="project" value="UniProtKB-ARBA"/>
</dbReference>
<dbReference type="FunFam" id="2.60.200.20:FF:000030">
    <property type="entry name" value="FHA domain-containing protein"/>
    <property type="match status" value="1"/>
</dbReference>
<evidence type="ECO:0000256" key="12">
    <source>
        <dbReference type="ARBA" id="ARBA00080465"/>
    </source>
</evidence>
<dbReference type="GO" id="GO:0051865">
    <property type="term" value="P:protein autoubiquitination"/>
    <property type="evidence" value="ECO:0007669"/>
    <property type="project" value="UniProtKB-ARBA"/>
</dbReference>
<keyword evidence="8" id="KW-0833">Ubl conjugation pathway</keyword>
<evidence type="ECO:0000256" key="9">
    <source>
        <dbReference type="ARBA" id="ARBA00022833"/>
    </source>
</evidence>
<keyword evidence="7 13" id="KW-0863">Zinc-finger</keyword>
<evidence type="ECO:0000256" key="5">
    <source>
        <dbReference type="ARBA" id="ARBA00022679"/>
    </source>
</evidence>
<dbReference type="Proteomes" id="UP001174691">
    <property type="component" value="Unassembled WGS sequence"/>
</dbReference>
<dbReference type="SUPFAM" id="SSF57850">
    <property type="entry name" value="RING/U-box"/>
    <property type="match status" value="1"/>
</dbReference>
<dbReference type="Pfam" id="PF00498">
    <property type="entry name" value="FHA"/>
    <property type="match status" value="1"/>
</dbReference>
<dbReference type="Gene3D" id="3.30.40.10">
    <property type="entry name" value="Zinc/RING finger domain, C3HC4 (zinc finger)"/>
    <property type="match status" value="1"/>
</dbReference>
<dbReference type="AlphaFoldDB" id="A0AA38RKS4"/>
<dbReference type="PROSITE" id="PS50006">
    <property type="entry name" value="FHA_DOMAIN"/>
    <property type="match status" value="1"/>
</dbReference>
<dbReference type="PROSITE" id="PS50089">
    <property type="entry name" value="ZF_RING_2"/>
    <property type="match status" value="1"/>
</dbReference>
<keyword evidence="4" id="KW-0963">Cytoplasm</keyword>
<name>A0AA38RKS4_9PEZI</name>
<keyword evidence="6" id="KW-0479">Metal-binding</keyword>
<evidence type="ECO:0000256" key="3">
    <source>
        <dbReference type="ARBA" id="ARBA00012483"/>
    </source>
</evidence>
<dbReference type="Pfam" id="PF17123">
    <property type="entry name" value="zf-RING_11"/>
    <property type="match status" value="1"/>
</dbReference>
<comment type="caution">
    <text evidence="17">The sequence shown here is derived from an EMBL/GenBank/DDBJ whole genome shotgun (WGS) entry which is preliminary data.</text>
</comment>
<feature type="region of interest" description="Disordered" evidence="14">
    <location>
        <begin position="258"/>
        <end position="417"/>
    </location>
</feature>
<feature type="compositionally biased region" description="Low complexity" evidence="14">
    <location>
        <begin position="273"/>
        <end position="288"/>
    </location>
</feature>
<feature type="domain" description="RING-type" evidence="16">
    <location>
        <begin position="202"/>
        <end position="247"/>
    </location>
</feature>
<feature type="compositionally biased region" description="Acidic residues" evidence="14">
    <location>
        <begin position="258"/>
        <end position="272"/>
    </location>
</feature>
<dbReference type="InterPro" id="IPR008984">
    <property type="entry name" value="SMAD_FHA_dom_sf"/>
</dbReference>
<dbReference type="GO" id="GO:0090337">
    <property type="term" value="P:regulation of formin-nucleated actin cable assembly"/>
    <property type="evidence" value="ECO:0007669"/>
    <property type="project" value="UniProtKB-ARBA"/>
</dbReference>
<dbReference type="InterPro" id="IPR001841">
    <property type="entry name" value="Znf_RING"/>
</dbReference>
<sequence>MVRTRSATLSETSAHNGGGSGLDILPSIRFSTFYDPRAARPSLTFSPISRTLPTGNEVIRVGRYSERDSQPNVPPNVPSSAPVGFKSKVVSRRHCEFWYEGGKWYIKDVKSSSGTFLNHIRLSPPGTESKPFPINDGDIVQLGIDFKGGEEMIFRCVKMRLELNRGWQNKLNTFNMTTHKRLRNMTASSGNASATQSYTQDCSICLNSIAPCQCLFVAPCSHTWHFKCIRSLLSSPSYPIFICPNCRAAADLEADVEDPVEWEQDASEEEASGQEGASLDPSASAGAASGPGGHQSQTNATPRTSRESAAAAVPPATAAPAQQHDPDAMDVTMMEGDSDDTPPVATTNPQSAHPSTDTTTRSTPISRPGLSTNQLSTNATSSPLPIPTARTTTATSPGAAATGRYDARTPSPTSGNTAAALLNGHEGPITPRNDAGPWVFDGSGVRMRLGDATTSLNAAANGSSEMILDEIPVSQGP</sequence>
<comment type="catalytic activity">
    <reaction evidence="1">
        <text>S-ubiquitinyl-[E2 ubiquitin-conjugating enzyme]-L-cysteine + [acceptor protein]-L-lysine = [E2 ubiquitin-conjugating enzyme]-L-cysteine + N(6)-ubiquitinyl-[acceptor protein]-L-lysine.</text>
        <dbReference type="EC" id="2.3.2.27"/>
    </reaction>
</comment>
<keyword evidence="9" id="KW-0862">Zinc</keyword>
<evidence type="ECO:0000313" key="18">
    <source>
        <dbReference type="Proteomes" id="UP001174691"/>
    </source>
</evidence>
<keyword evidence="10" id="KW-0131">Cell cycle</keyword>
<feature type="compositionally biased region" description="Low complexity" evidence="14">
    <location>
        <begin position="387"/>
        <end position="404"/>
    </location>
</feature>
<dbReference type="EC" id="2.3.2.27" evidence="3"/>
<dbReference type="GO" id="GO:0005829">
    <property type="term" value="C:cytosol"/>
    <property type="evidence" value="ECO:0007669"/>
    <property type="project" value="TreeGrafter"/>
</dbReference>
<dbReference type="SMART" id="SM00240">
    <property type="entry name" value="FHA"/>
    <property type="match status" value="1"/>
</dbReference>
<dbReference type="Gene3D" id="2.60.200.20">
    <property type="match status" value="1"/>
</dbReference>
<dbReference type="GO" id="GO:0097271">
    <property type="term" value="P:protein localization to bud neck"/>
    <property type="evidence" value="ECO:0007669"/>
    <property type="project" value="UniProtKB-ARBA"/>
</dbReference>
<evidence type="ECO:0000256" key="7">
    <source>
        <dbReference type="ARBA" id="ARBA00022771"/>
    </source>
</evidence>
<evidence type="ECO:0000256" key="2">
    <source>
        <dbReference type="ARBA" id="ARBA00004496"/>
    </source>
</evidence>
<dbReference type="GO" id="GO:0006511">
    <property type="term" value="P:ubiquitin-dependent protein catabolic process"/>
    <property type="evidence" value="ECO:0007669"/>
    <property type="project" value="TreeGrafter"/>
</dbReference>
<evidence type="ECO:0000256" key="4">
    <source>
        <dbReference type="ARBA" id="ARBA00022490"/>
    </source>
</evidence>
<dbReference type="GO" id="GO:0032153">
    <property type="term" value="C:cell division site"/>
    <property type="evidence" value="ECO:0007669"/>
    <property type="project" value="TreeGrafter"/>
</dbReference>